<keyword evidence="3" id="KW-1185">Reference proteome</keyword>
<keyword evidence="1" id="KW-1133">Transmembrane helix</keyword>
<dbReference type="Proteomes" id="UP000724874">
    <property type="component" value="Unassembled WGS sequence"/>
</dbReference>
<sequence length="77" mass="8944">MVVVVDGVDGRKVFGLIFSCLFSSECDIYIVGGASFLFLRFLMFFFMNIVVLHVYVRSWGGRQMPLQQRRTILQFQL</sequence>
<accession>A0A9P5NA54</accession>
<protein>
    <submittedName>
        <fullName evidence="2">Uncharacterized protein</fullName>
    </submittedName>
</protein>
<dbReference type="AlphaFoldDB" id="A0A9P5NA54"/>
<evidence type="ECO:0000256" key="1">
    <source>
        <dbReference type="SAM" id="Phobius"/>
    </source>
</evidence>
<feature type="transmembrane region" description="Helical" evidence="1">
    <location>
        <begin position="28"/>
        <end position="56"/>
    </location>
</feature>
<keyword evidence="1" id="KW-0812">Transmembrane</keyword>
<keyword evidence="1" id="KW-0472">Membrane</keyword>
<proteinExistence type="predicted"/>
<comment type="caution">
    <text evidence="2">The sequence shown here is derived from an EMBL/GenBank/DDBJ whole genome shotgun (WGS) entry which is preliminary data.</text>
</comment>
<dbReference type="EMBL" id="JADNYJ010000268">
    <property type="protein sequence ID" value="KAF8872406.1"/>
    <property type="molecule type" value="Genomic_DNA"/>
</dbReference>
<evidence type="ECO:0000313" key="3">
    <source>
        <dbReference type="Proteomes" id="UP000724874"/>
    </source>
</evidence>
<name>A0A9P5NA54_GYMJU</name>
<gene>
    <name evidence="2" type="ORF">CPB84DRAFT_1799626</name>
</gene>
<organism evidence="2 3">
    <name type="scientific">Gymnopilus junonius</name>
    <name type="common">Spectacular rustgill mushroom</name>
    <name type="synonym">Gymnopilus spectabilis subsp. junonius</name>
    <dbReference type="NCBI Taxonomy" id="109634"/>
    <lineage>
        <taxon>Eukaryota</taxon>
        <taxon>Fungi</taxon>
        <taxon>Dikarya</taxon>
        <taxon>Basidiomycota</taxon>
        <taxon>Agaricomycotina</taxon>
        <taxon>Agaricomycetes</taxon>
        <taxon>Agaricomycetidae</taxon>
        <taxon>Agaricales</taxon>
        <taxon>Agaricineae</taxon>
        <taxon>Hymenogastraceae</taxon>
        <taxon>Gymnopilus</taxon>
    </lineage>
</organism>
<evidence type="ECO:0000313" key="2">
    <source>
        <dbReference type="EMBL" id="KAF8872406.1"/>
    </source>
</evidence>
<reference evidence="2" key="1">
    <citation type="submission" date="2020-11" db="EMBL/GenBank/DDBJ databases">
        <authorList>
            <consortium name="DOE Joint Genome Institute"/>
            <person name="Ahrendt S."/>
            <person name="Riley R."/>
            <person name="Andreopoulos W."/>
            <person name="LaButti K."/>
            <person name="Pangilinan J."/>
            <person name="Ruiz-duenas F.J."/>
            <person name="Barrasa J.M."/>
            <person name="Sanchez-Garcia M."/>
            <person name="Camarero S."/>
            <person name="Miyauchi S."/>
            <person name="Serrano A."/>
            <person name="Linde D."/>
            <person name="Babiker R."/>
            <person name="Drula E."/>
            <person name="Ayuso-Fernandez I."/>
            <person name="Pacheco R."/>
            <person name="Padilla G."/>
            <person name="Ferreira P."/>
            <person name="Barriuso J."/>
            <person name="Kellner H."/>
            <person name="Castanera R."/>
            <person name="Alfaro M."/>
            <person name="Ramirez L."/>
            <person name="Pisabarro A.G."/>
            <person name="Kuo A."/>
            <person name="Tritt A."/>
            <person name="Lipzen A."/>
            <person name="He G."/>
            <person name="Yan M."/>
            <person name="Ng V."/>
            <person name="Cullen D."/>
            <person name="Martin F."/>
            <person name="Rosso M.-N."/>
            <person name="Henrissat B."/>
            <person name="Hibbett D."/>
            <person name="Martinez A.T."/>
            <person name="Grigoriev I.V."/>
        </authorList>
    </citation>
    <scope>NUCLEOTIDE SEQUENCE</scope>
    <source>
        <strain evidence="2">AH 44721</strain>
    </source>
</reference>